<gene>
    <name evidence="2" type="ORF">COCSUDRAFT_33681</name>
</gene>
<dbReference type="GeneID" id="17039470"/>
<evidence type="ECO:0000313" key="3">
    <source>
        <dbReference type="Proteomes" id="UP000007264"/>
    </source>
</evidence>
<organism evidence="2 3">
    <name type="scientific">Coccomyxa subellipsoidea (strain C-169)</name>
    <name type="common">Green microalga</name>
    <dbReference type="NCBI Taxonomy" id="574566"/>
    <lineage>
        <taxon>Eukaryota</taxon>
        <taxon>Viridiplantae</taxon>
        <taxon>Chlorophyta</taxon>
        <taxon>core chlorophytes</taxon>
        <taxon>Trebouxiophyceae</taxon>
        <taxon>Trebouxiophyceae incertae sedis</taxon>
        <taxon>Coccomyxaceae</taxon>
        <taxon>Coccomyxa</taxon>
        <taxon>Coccomyxa subellipsoidea</taxon>
    </lineage>
</organism>
<proteinExistence type="predicted"/>
<keyword evidence="3" id="KW-1185">Reference proteome</keyword>
<evidence type="ECO:0000313" key="2">
    <source>
        <dbReference type="EMBL" id="EIE21486.1"/>
    </source>
</evidence>
<evidence type="ECO:0000256" key="1">
    <source>
        <dbReference type="SAM" id="SignalP"/>
    </source>
</evidence>
<keyword evidence="1" id="KW-0732">Signal</keyword>
<feature type="chain" id="PRO_5003637255" evidence="1">
    <location>
        <begin position="23"/>
        <end position="93"/>
    </location>
</feature>
<dbReference type="AlphaFoldDB" id="I0YSW7"/>
<protein>
    <submittedName>
        <fullName evidence="2">Uncharacterized protein</fullName>
    </submittedName>
</protein>
<reference evidence="2 3" key="1">
    <citation type="journal article" date="2012" name="Genome Biol.">
        <title>The genome of the polar eukaryotic microalga coccomyxa subellipsoidea reveals traits of cold adaptation.</title>
        <authorList>
            <person name="Blanc G."/>
            <person name="Agarkova I."/>
            <person name="Grimwood J."/>
            <person name="Kuo A."/>
            <person name="Brueggeman A."/>
            <person name="Dunigan D."/>
            <person name="Gurnon J."/>
            <person name="Ladunga I."/>
            <person name="Lindquist E."/>
            <person name="Lucas S."/>
            <person name="Pangilinan J."/>
            <person name="Proschold T."/>
            <person name="Salamov A."/>
            <person name="Schmutz J."/>
            <person name="Weeks D."/>
            <person name="Yamada T."/>
            <person name="Claverie J.M."/>
            <person name="Grigoriev I."/>
            <person name="Van Etten J."/>
            <person name="Lomsadze A."/>
            <person name="Borodovsky M."/>
        </authorList>
    </citation>
    <scope>NUCLEOTIDE SEQUENCE [LARGE SCALE GENOMIC DNA]</scope>
    <source>
        <strain evidence="2 3">C-169</strain>
    </source>
</reference>
<comment type="caution">
    <text evidence="2">The sequence shown here is derived from an EMBL/GenBank/DDBJ whole genome shotgun (WGS) entry which is preliminary data.</text>
</comment>
<dbReference type="RefSeq" id="XP_005646030.1">
    <property type="nucleotide sequence ID" value="XM_005645973.1"/>
</dbReference>
<dbReference type="Proteomes" id="UP000007264">
    <property type="component" value="Unassembled WGS sequence"/>
</dbReference>
<dbReference type="KEGG" id="csl:COCSUDRAFT_33681"/>
<name>I0YSW7_COCSC</name>
<feature type="signal peptide" evidence="1">
    <location>
        <begin position="1"/>
        <end position="22"/>
    </location>
</feature>
<dbReference type="EMBL" id="AGSI01000012">
    <property type="protein sequence ID" value="EIE21486.1"/>
    <property type="molecule type" value="Genomic_DNA"/>
</dbReference>
<sequence length="93" mass="10239">MHTRRPITPSLLAISFTPTVCCFPRLNPKKRGCLMAYSAICSRATKKSKLDTKGAACQLCPQHLDLDIVGYSALATPARSRYARKTEARDGQI</sequence>
<accession>I0YSW7</accession>